<dbReference type="EMBL" id="LDJM01000026">
    <property type="protein sequence ID" value="KRG76026.1"/>
    <property type="molecule type" value="Genomic_DNA"/>
</dbReference>
<evidence type="ECO:0008006" key="4">
    <source>
        <dbReference type="Google" id="ProtNLM"/>
    </source>
</evidence>
<reference evidence="2 3" key="1">
    <citation type="submission" date="2015-05" db="EMBL/GenBank/DDBJ databases">
        <title>Genome sequencing and analysis of members of genus Stenotrophomonas.</title>
        <authorList>
            <person name="Patil P.P."/>
            <person name="Midha S."/>
            <person name="Patil P.B."/>
        </authorList>
    </citation>
    <scope>NUCLEOTIDE SEQUENCE [LARGE SCALE GENOMIC DNA]</scope>
    <source>
        <strain evidence="2 3">DSM 24757</strain>
    </source>
</reference>
<evidence type="ECO:0000313" key="2">
    <source>
        <dbReference type="EMBL" id="KRG76026.1"/>
    </source>
</evidence>
<protein>
    <recommendedName>
        <fullName evidence="4">DUF4124 domain-containing protein</fullName>
    </recommendedName>
</protein>
<sequence>MRPFLLCCLTLPLLSGGSGEARAQSIQRCSNADGVSVFTDKPCELLQARPRIQPGASVQSAGNTGIDAQRQCPQRLSQLVDQIQQAISSGDSNRLAAVYWWGNLGNQAASRQLERLEAMVQRPLVDIAPVYPASRALAVTVAPAEVAVAPTSLPAGTSAPSTAEPVLISSPPPTLRPRPYALRIVQTLGNGSTPASNVLQLRRQYGCFWVNF</sequence>
<evidence type="ECO:0000313" key="3">
    <source>
        <dbReference type="Proteomes" id="UP000050956"/>
    </source>
</evidence>
<keyword evidence="1" id="KW-0732">Signal</keyword>
<feature type="signal peptide" evidence="1">
    <location>
        <begin position="1"/>
        <end position="23"/>
    </location>
</feature>
<name>A0A0R0DCK5_9GAMM</name>
<dbReference type="AlphaFoldDB" id="A0A0R0DCK5"/>
<proteinExistence type="predicted"/>
<accession>A0A0R0DCK5</accession>
<gene>
    <name evidence="2" type="ORF">ABB30_10735</name>
</gene>
<dbReference type="PATRIC" id="fig|336566.3.peg.1569"/>
<dbReference type="Proteomes" id="UP000050956">
    <property type="component" value="Unassembled WGS sequence"/>
</dbReference>
<organism evidence="2 3">
    <name type="scientific">Stenotrophomonas ginsengisoli</name>
    <dbReference type="NCBI Taxonomy" id="336566"/>
    <lineage>
        <taxon>Bacteria</taxon>
        <taxon>Pseudomonadati</taxon>
        <taxon>Pseudomonadota</taxon>
        <taxon>Gammaproteobacteria</taxon>
        <taxon>Lysobacterales</taxon>
        <taxon>Lysobacteraceae</taxon>
        <taxon>Stenotrophomonas</taxon>
    </lineage>
</organism>
<keyword evidence="3" id="KW-1185">Reference proteome</keyword>
<feature type="chain" id="PRO_5006395472" description="DUF4124 domain-containing protein" evidence="1">
    <location>
        <begin position="24"/>
        <end position="212"/>
    </location>
</feature>
<comment type="caution">
    <text evidence="2">The sequence shown here is derived from an EMBL/GenBank/DDBJ whole genome shotgun (WGS) entry which is preliminary data.</text>
</comment>
<dbReference type="OrthoDB" id="5956287at2"/>
<evidence type="ECO:0000256" key="1">
    <source>
        <dbReference type="SAM" id="SignalP"/>
    </source>
</evidence>
<dbReference type="STRING" id="336566.ABB30_10735"/>